<dbReference type="PANTHER" id="PTHR12656">
    <property type="entry name" value="BRG-1 ASSOCIATED FACTOR 250 BAF250"/>
    <property type="match status" value="1"/>
</dbReference>
<dbReference type="Proteomes" id="UP000663828">
    <property type="component" value="Unassembled WGS sequence"/>
</dbReference>
<keyword evidence="5" id="KW-1185">Reference proteome</keyword>
<feature type="non-terminal residue" evidence="4">
    <location>
        <position position="1"/>
    </location>
</feature>
<comment type="caution">
    <text evidence="4">The sequence shown here is derived from an EMBL/GenBank/DDBJ whole genome shotgun (WGS) entry which is preliminary data.</text>
</comment>
<dbReference type="EMBL" id="CAJNOR010009017">
    <property type="protein sequence ID" value="CAF1640207.1"/>
    <property type="molecule type" value="Genomic_DNA"/>
</dbReference>
<dbReference type="GO" id="GO:0006338">
    <property type="term" value="P:chromatin remodeling"/>
    <property type="evidence" value="ECO:0007669"/>
    <property type="project" value="InterPro"/>
</dbReference>
<evidence type="ECO:0000256" key="2">
    <source>
        <dbReference type="ARBA" id="ARBA00023242"/>
    </source>
</evidence>
<dbReference type="InterPro" id="IPR033388">
    <property type="entry name" value="BAF250_C"/>
</dbReference>
<reference evidence="4" key="1">
    <citation type="submission" date="2021-02" db="EMBL/GenBank/DDBJ databases">
        <authorList>
            <person name="Nowell W R."/>
        </authorList>
    </citation>
    <scope>NUCLEOTIDE SEQUENCE</scope>
</reference>
<dbReference type="GO" id="GO:0031491">
    <property type="term" value="F:nucleosome binding"/>
    <property type="evidence" value="ECO:0007669"/>
    <property type="project" value="TreeGrafter"/>
</dbReference>
<evidence type="ECO:0000259" key="3">
    <source>
        <dbReference type="Pfam" id="PF12031"/>
    </source>
</evidence>
<evidence type="ECO:0000313" key="5">
    <source>
        <dbReference type="Proteomes" id="UP000663828"/>
    </source>
</evidence>
<dbReference type="InterPro" id="IPR021906">
    <property type="entry name" value="BAF250/Osa"/>
</dbReference>
<evidence type="ECO:0000313" key="4">
    <source>
        <dbReference type="EMBL" id="CAF1640207.1"/>
    </source>
</evidence>
<feature type="domain" description="SWI/SNF-like complex subunit BAF250 C-terminal" evidence="3">
    <location>
        <begin position="14"/>
        <end position="68"/>
    </location>
</feature>
<dbReference type="GO" id="GO:0045893">
    <property type="term" value="P:positive regulation of DNA-templated transcription"/>
    <property type="evidence" value="ECO:0007669"/>
    <property type="project" value="TreeGrafter"/>
</dbReference>
<comment type="subcellular location">
    <subcellularLocation>
        <location evidence="1">Nucleus</location>
    </subcellularLocation>
</comment>
<proteinExistence type="predicted"/>
<dbReference type="GO" id="GO:0006357">
    <property type="term" value="P:regulation of transcription by RNA polymerase II"/>
    <property type="evidence" value="ECO:0007669"/>
    <property type="project" value="TreeGrafter"/>
</dbReference>
<dbReference type="Pfam" id="PF12031">
    <property type="entry name" value="BAF250_C"/>
    <property type="match status" value="1"/>
</dbReference>
<dbReference type="PANTHER" id="PTHR12656:SF5">
    <property type="entry name" value="TRITHORAX GROUP PROTEIN OSA"/>
    <property type="match status" value="1"/>
</dbReference>
<dbReference type="GO" id="GO:0071565">
    <property type="term" value="C:nBAF complex"/>
    <property type="evidence" value="ECO:0007669"/>
    <property type="project" value="TreeGrafter"/>
</dbReference>
<organism evidence="4 5">
    <name type="scientific">Adineta ricciae</name>
    <name type="common">Rotifer</name>
    <dbReference type="NCBI Taxonomy" id="249248"/>
    <lineage>
        <taxon>Eukaryota</taxon>
        <taxon>Metazoa</taxon>
        <taxon>Spiralia</taxon>
        <taxon>Gnathifera</taxon>
        <taxon>Rotifera</taxon>
        <taxon>Eurotatoria</taxon>
        <taxon>Bdelloidea</taxon>
        <taxon>Adinetida</taxon>
        <taxon>Adinetidae</taxon>
        <taxon>Adineta</taxon>
    </lineage>
</organism>
<accession>A0A816DLI6</accession>
<dbReference type="AlphaFoldDB" id="A0A816DLI6"/>
<protein>
    <recommendedName>
        <fullName evidence="3">SWI/SNF-like complex subunit BAF250 C-terminal domain-containing protein</fullName>
    </recommendedName>
</protein>
<evidence type="ECO:0000256" key="1">
    <source>
        <dbReference type="ARBA" id="ARBA00004123"/>
    </source>
</evidence>
<dbReference type="GO" id="GO:0005654">
    <property type="term" value="C:nucleoplasm"/>
    <property type="evidence" value="ECO:0007669"/>
    <property type="project" value="TreeGrafter"/>
</dbReference>
<gene>
    <name evidence="4" type="ORF">XAT740_LOCUS53183</name>
</gene>
<keyword evidence="2" id="KW-0539">Nucleus</keyword>
<dbReference type="GO" id="GO:0016514">
    <property type="term" value="C:SWI/SNF complex"/>
    <property type="evidence" value="ECO:0007669"/>
    <property type="project" value="InterPro"/>
</dbReference>
<dbReference type="GO" id="GO:0035060">
    <property type="term" value="C:brahma complex"/>
    <property type="evidence" value="ECO:0007669"/>
    <property type="project" value="InterPro"/>
</dbReference>
<name>A0A816DLI6_ADIRI</name>
<sequence>SSTHYYTNYPRPQSHIQREFAIVLLNALVRCDSLATNVVAHIPYAISLLINFLEDYEMKTNELMARYGPDYIIRLTTQPSNAQHAEQILFTTSDMLKRAATCLLSIVSYTDNIKIMKRYEDRILNLSTSHVIDSNVGRTLTDVLHYCSLHNS</sequence>